<organism evidence="1 2">
    <name type="scientific">Streptomyces purpureus</name>
    <dbReference type="NCBI Taxonomy" id="1951"/>
    <lineage>
        <taxon>Bacteria</taxon>
        <taxon>Bacillati</taxon>
        <taxon>Actinomycetota</taxon>
        <taxon>Actinomycetes</taxon>
        <taxon>Kitasatosporales</taxon>
        <taxon>Streptomycetaceae</taxon>
        <taxon>Streptomyces</taxon>
    </lineage>
</organism>
<dbReference type="AlphaFoldDB" id="A0A918H4H4"/>
<name>A0A918H4H4_9ACTN</name>
<dbReference type="Proteomes" id="UP000619486">
    <property type="component" value="Unassembled WGS sequence"/>
</dbReference>
<reference evidence="1" key="1">
    <citation type="journal article" date="2014" name="Int. J. Syst. Evol. Microbiol.">
        <title>Complete genome sequence of Corynebacterium casei LMG S-19264T (=DSM 44701T), isolated from a smear-ripened cheese.</title>
        <authorList>
            <consortium name="US DOE Joint Genome Institute (JGI-PGF)"/>
            <person name="Walter F."/>
            <person name="Albersmeier A."/>
            <person name="Kalinowski J."/>
            <person name="Ruckert C."/>
        </authorList>
    </citation>
    <scope>NUCLEOTIDE SEQUENCE</scope>
    <source>
        <strain evidence="1">JCM 3172</strain>
    </source>
</reference>
<comment type="caution">
    <text evidence="1">The sequence shown here is derived from an EMBL/GenBank/DDBJ whole genome shotgun (WGS) entry which is preliminary data.</text>
</comment>
<evidence type="ECO:0000313" key="2">
    <source>
        <dbReference type="Proteomes" id="UP000619486"/>
    </source>
</evidence>
<protein>
    <submittedName>
        <fullName evidence="1">Uncharacterized protein</fullName>
    </submittedName>
</protein>
<evidence type="ECO:0000313" key="1">
    <source>
        <dbReference type="EMBL" id="GGT33402.1"/>
    </source>
</evidence>
<sequence>MCGNTAPTVRGTVGAVVFTQVTDGLRRRGRRGVRVVKVSSGKAGYAAQPKRLKDVNPTPIFTLAAVANGVVALPVPL</sequence>
<gene>
    <name evidence="1" type="ORF">GCM10014713_28710</name>
</gene>
<keyword evidence="2" id="KW-1185">Reference proteome</keyword>
<dbReference type="EMBL" id="BMQQ01000009">
    <property type="protein sequence ID" value="GGT33402.1"/>
    <property type="molecule type" value="Genomic_DNA"/>
</dbReference>
<accession>A0A918H4H4</accession>
<proteinExistence type="predicted"/>
<reference evidence="1" key="2">
    <citation type="submission" date="2020-09" db="EMBL/GenBank/DDBJ databases">
        <authorList>
            <person name="Sun Q."/>
            <person name="Ohkuma M."/>
        </authorList>
    </citation>
    <scope>NUCLEOTIDE SEQUENCE</scope>
    <source>
        <strain evidence="1">JCM 3172</strain>
    </source>
</reference>